<accession>A0A0E9RAK2</accession>
<evidence type="ECO:0000313" key="1">
    <source>
        <dbReference type="EMBL" id="JAH25353.1"/>
    </source>
</evidence>
<reference evidence="1" key="1">
    <citation type="submission" date="2014-11" db="EMBL/GenBank/DDBJ databases">
        <authorList>
            <person name="Amaro Gonzalez C."/>
        </authorList>
    </citation>
    <scope>NUCLEOTIDE SEQUENCE</scope>
</reference>
<reference evidence="1" key="2">
    <citation type="journal article" date="2015" name="Fish Shellfish Immunol.">
        <title>Early steps in the European eel (Anguilla anguilla)-Vibrio vulnificus interaction in the gills: Role of the RtxA13 toxin.</title>
        <authorList>
            <person name="Callol A."/>
            <person name="Pajuelo D."/>
            <person name="Ebbesson L."/>
            <person name="Teles M."/>
            <person name="MacKenzie S."/>
            <person name="Amaro C."/>
        </authorList>
    </citation>
    <scope>NUCLEOTIDE SEQUENCE</scope>
</reference>
<dbReference type="EMBL" id="GBXM01083224">
    <property type="protein sequence ID" value="JAH25353.1"/>
    <property type="molecule type" value="Transcribed_RNA"/>
</dbReference>
<organism evidence="1">
    <name type="scientific">Anguilla anguilla</name>
    <name type="common">European freshwater eel</name>
    <name type="synonym">Muraena anguilla</name>
    <dbReference type="NCBI Taxonomy" id="7936"/>
    <lineage>
        <taxon>Eukaryota</taxon>
        <taxon>Metazoa</taxon>
        <taxon>Chordata</taxon>
        <taxon>Craniata</taxon>
        <taxon>Vertebrata</taxon>
        <taxon>Euteleostomi</taxon>
        <taxon>Actinopterygii</taxon>
        <taxon>Neopterygii</taxon>
        <taxon>Teleostei</taxon>
        <taxon>Anguilliformes</taxon>
        <taxon>Anguillidae</taxon>
        <taxon>Anguilla</taxon>
    </lineage>
</organism>
<sequence length="52" mass="6048">MRPASTVDHSIKYTRTKKLFYILPEDSSRPVAALSPRDRCVILSSPFLKWRL</sequence>
<protein>
    <submittedName>
        <fullName evidence="1">Uncharacterized protein</fullName>
    </submittedName>
</protein>
<name>A0A0E9RAK2_ANGAN</name>
<dbReference type="AlphaFoldDB" id="A0A0E9RAK2"/>
<proteinExistence type="predicted"/>